<dbReference type="Gene3D" id="3.40.50.150">
    <property type="entry name" value="Vaccinia Virus protein VP39"/>
    <property type="match status" value="1"/>
</dbReference>
<protein>
    <submittedName>
        <fullName evidence="4">Skb1 methyltransferase</fullName>
    </submittedName>
</protein>
<dbReference type="GO" id="GO:0005829">
    <property type="term" value="C:cytosol"/>
    <property type="evidence" value="ECO:0007669"/>
    <property type="project" value="TreeGrafter"/>
</dbReference>
<keyword evidence="4" id="KW-0489">Methyltransferase</keyword>
<dbReference type="InterPro" id="IPR035247">
    <property type="entry name" value="PRMT5_TIM"/>
</dbReference>
<dbReference type="GO" id="GO:0016274">
    <property type="term" value="F:protein-arginine N-methyltransferase activity"/>
    <property type="evidence" value="ECO:0007669"/>
    <property type="project" value="InterPro"/>
</dbReference>
<dbReference type="GO" id="GO:0006355">
    <property type="term" value="P:regulation of DNA-templated transcription"/>
    <property type="evidence" value="ECO:0007669"/>
    <property type="project" value="TreeGrafter"/>
</dbReference>
<feature type="domain" description="PRMT5 arginine-N-methyltransferase" evidence="2">
    <location>
        <begin position="140"/>
        <end position="311"/>
    </location>
</feature>
<accession>W2TC69</accession>
<feature type="domain" description="PRMT5 TIM barrel" evidence="3">
    <location>
        <begin position="4"/>
        <end position="108"/>
    </location>
</feature>
<dbReference type="SUPFAM" id="SSF53335">
    <property type="entry name" value="S-adenosyl-L-methionine-dependent methyltransferases"/>
    <property type="match status" value="1"/>
</dbReference>
<name>W2TC69_NECAM</name>
<dbReference type="InterPro" id="IPR025799">
    <property type="entry name" value="Arg_MeTrfase"/>
</dbReference>
<keyword evidence="5" id="KW-1185">Reference proteome</keyword>
<reference evidence="5" key="1">
    <citation type="journal article" date="2014" name="Nat. Genet.">
        <title>Genome of the human hookworm Necator americanus.</title>
        <authorList>
            <person name="Tang Y.T."/>
            <person name="Gao X."/>
            <person name="Rosa B.A."/>
            <person name="Abubucker S."/>
            <person name="Hallsworth-Pepin K."/>
            <person name="Martin J."/>
            <person name="Tyagi R."/>
            <person name="Heizer E."/>
            <person name="Zhang X."/>
            <person name="Bhonagiri-Palsikar V."/>
            <person name="Minx P."/>
            <person name="Warren W.C."/>
            <person name="Wang Q."/>
            <person name="Zhan B."/>
            <person name="Hotez P.J."/>
            <person name="Sternberg P.W."/>
            <person name="Dougall A."/>
            <person name="Gaze S.T."/>
            <person name="Mulvenna J."/>
            <person name="Sotillo J."/>
            <person name="Ranganathan S."/>
            <person name="Rabelo E.M."/>
            <person name="Wilson R.K."/>
            <person name="Felgner P.L."/>
            <person name="Bethony J."/>
            <person name="Hawdon J.M."/>
            <person name="Gasser R.B."/>
            <person name="Loukas A."/>
            <person name="Mitreva M."/>
        </authorList>
    </citation>
    <scope>NUCLEOTIDE SEQUENCE [LARGE SCALE GENOMIC DNA]</scope>
</reference>
<dbReference type="Proteomes" id="UP000053676">
    <property type="component" value="Unassembled WGS sequence"/>
</dbReference>
<dbReference type="Gene3D" id="3.20.20.150">
    <property type="entry name" value="Divalent-metal-dependent TIM barrel enzymes"/>
    <property type="match status" value="1"/>
</dbReference>
<dbReference type="PANTHER" id="PTHR10738">
    <property type="entry name" value="PROTEIN ARGININE N-METHYLTRANSFERASE 5"/>
    <property type="match status" value="1"/>
</dbReference>
<sequence>MNWSSIWIMIPTSAEDLIRCPEDVRDCWTVWADFRKLCSNFSSQKLIAGLHVTPDIDEEFVDQKLIARWKAEPLATFCVDADAFVSDVNSQLCLPPAHAKLLGELWMSDNGRLMALRGVVKDLHRHPHGLSSSGFLLDANINYVDVLQVPLQPLADNLDSSVYNTFEQDPVKYRRYQEAVECAIRDFGESASRPEELVLYVLGAGRGPLVTCSIEAERNYNERFRCKRDRLRLKVFVVEKNMNAIVTLRWRNRCVIIGSDMRDVPDVAEKNGYPQPDIIVSELLGSFGDNELSPECLDGVTSLLKPTTISIPQTYTSYIGKQCTETFLNYLTKNYVIKAAITYSPVRNYWPSSLSCCRLSSADDATAVVCDPLTASEYCACSCL</sequence>
<dbReference type="InterPro" id="IPR029063">
    <property type="entry name" value="SAM-dependent_MTases_sf"/>
</dbReference>
<dbReference type="GO" id="GO:0005634">
    <property type="term" value="C:nucleus"/>
    <property type="evidence" value="ECO:0007669"/>
    <property type="project" value="TreeGrafter"/>
</dbReference>
<keyword evidence="4" id="KW-0808">Transferase</keyword>
<dbReference type="STRING" id="51031.W2TC69"/>
<evidence type="ECO:0000313" key="5">
    <source>
        <dbReference type="Proteomes" id="UP000053676"/>
    </source>
</evidence>
<keyword evidence="1" id="KW-0949">S-adenosyl-L-methionine</keyword>
<evidence type="ECO:0000256" key="1">
    <source>
        <dbReference type="ARBA" id="ARBA00022691"/>
    </source>
</evidence>
<dbReference type="OrthoDB" id="1368803at2759"/>
<dbReference type="PANTHER" id="PTHR10738:SF0">
    <property type="entry name" value="PROTEIN ARGININE N-METHYLTRANSFERASE 5"/>
    <property type="match status" value="1"/>
</dbReference>
<evidence type="ECO:0000259" key="3">
    <source>
        <dbReference type="Pfam" id="PF17285"/>
    </source>
</evidence>
<dbReference type="AlphaFoldDB" id="W2TC69"/>
<dbReference type="Pfam" id="PF05185">
    <property type="entry name" value="PRMT5"/>
    <property type="match status" value="1"/>
</dbReference>
<evidence type="ECO:0000259" key="2">
    <source>
        <dbReference type="Pfam" id="PF05185"/>
    </source>
</evidence>
<dbReference type="Pfam" id="PF17285">
    <property type="entry name" value="PRMT5_TIM"/>
    <property type="match status" value="1"/>
</dbReference>
<proteinExistence type="predicted"/>
<dbReference type="GO" id="GO:0032259">
    <property type="term" value="P:methylation"/>
    <property type="evidence" value="ECO:0007669"/>
    <property type="project" value="UniProtKB-KW"/>
</dbReference>
<dbReference type="InterPro" id="IPR035075">
    <property type="entry name" value="PRMT5"/>
</dbReference>
<evidence type="ECO:0000313" key="4">
    <source>
        <dbReference type="EMBL" id="ETN78607.1"/>
    </source>
</evidence>
<dbReference type="EMBL" id="KI659827">
    <property type="protein sequence ID" value="ETN78607.1"/>
    <property type="molecule type" value="Genomic_DNA"/>
</dbReference>
<organism evidence="4 5">
    <name type="scientific">Necator americanus</name>
    <name type="common">Human hookworm</name>
    <dbReference type="NCBI Taxonomy" id="51031"/>
    <lineage>
        <taxon>Eukaryota</taxon>
        <taxon>Metazoa</taxon>
        <taxon>Ecdysozoa</taxon>
        <taxon>Nematoda</taxon>
        <taxon>Chromadorea</taxon>
        <taxon>Rhabditida</taxon>
        <taxon>Rhabditina</taxon>
        <taxon>Rhabditomorpha</taxon>
        <taxon>Strongyloidea</taxon>
        <taxon>Ancylostomatidae</taxon>
        <taxon>Bunostominae</taxon>
        <taxon>Necator</taxon>
    </lineage>
</organism>
<gene>
    <name evidence="4" type="ORF">NECAME_10236</name>
</gene>
<dbReference type="KEGG" id="nai:NECAME_10236"/>